<dbReference type="AlphaFoldDB" id="A0A6C2CKX9"/>
<sequence length="180" mass="18660">MNTSIEENTPLFSSEIHTVSAVYPSREEAAGVRQVLMERGIAAGEIRIFQEAPSQPAEEVSDDVLKDVLVDGSIGTVVGTGVGALGTLAIVASGITLFVASPVVAPLAMLGWFAGIGGIVGAAVGAGRKEGRFSELVKDAVKAGNTVLLVRTHNLADQTLARNIVEASFRGRDEVSTESN</sequence>
<keyword evidence="1" id="KW-0472">Membrane</keyword>
<keyword evidence="3" id="KW-1185">Reference proteome</keyword>
<accession>A0A6C2CKX9</accession>
<dbReference type="RefSeq" id="WP_148580082.1">
    <property type="nucleotide sequence ID" value="NZ_SDKK01000015.1"/>
</dbReference>
<feature type="transmembrane region" description="Helical" evidence="1">
    <location>
        <begin position="104"/>
        <end position="126"/>
    </location>
</feature>
<feature type="transmembrane region" description="Helical" evidence="1">
    <location>
        <begin position="74"/>
        <end position="98"/>
    </location>
</feature>
<evidence type="ECO:0000313" key="3">
    <source>
        <dbReference type="Proteomes" id="UP000389128"/>
    </source>
</evidence>
<evidence type="ECO:0000256" key="1">
    <source>
        <dbReference type="SAM" id="Phobius"/>
    </source>
</evidence>
<evidence type="ECO:0000313" key="2">
    <source>
        <dbReference type="EMBL" id="TYC54950.1"/>
    </source>
</evidence>
<dbReference type="EMBL" id="SDKK01000015">
    <property type="protein sequence ID" value="TYC54950.1"/>
    <property type="molecule type" value="Genomic_DNA"/>
</dbReference>
<evidence type="ECO:0008006" key="4">
    <source>
        <dbReference type="Google" id="ProtNLM"/>
    </source>
</evidence>
<proteinExistence type="predicted"/>
<keyword evidence="1" id="KW-0812">Transmembrane</keyword>
<reference evidence="2 3" key="1">
    <citation type="submission" date="2019-01" db="EMBL/GenBank/DDBJ databases">
        <title>Zoogloea oleivorans genome sequencing and assembly.</title>
        <authorList>
            <person name="Tancsics A."/>
            <person name="Farkas M."/>
            <person name="Kriszt B."/>
            <person name="Maroti G."/>
            <person name="Horvath B."/>
        </authorList>
    </citation>
    <scope>NUCLEOTIDE SEQUENCE [LARGE SCALE GENOMIC DNA]</scope>
    <source>
        <strain evidence="2 3">Buc</strain>
    </source>
</reference>
<organism evidence="2 3">
    <name type="scientific">Zoogloea oleivorans</name>
    <dbReference type="NCBI Taxonomy" id="1552750"/>
    <lineage>
        <taxon>Bacteria</taxon>
        <taxon>Pseudomonadati</taxon>
        <taxon>Pseudomonadota</taxon>
        <taxon>Betaproteobacteria</taxon>
        <taxon>Rhodocyclales</taxon>
        <taxon>Zoogloeaceae</taxon>
        <taxon>Zoogloea</taxon>
    </lineage>
</organism>
<gene>
    <name evidence="2" type="ORF">ETQ85_15970</name>
</gene>
<comment type="caution">
    <text evidence="2">The sequence shown here is derived from an EMBL/GenBank/DDBJ whole genome shotgun (WGS) entry which is preliminary data.</text>
</comment>
<protein>
    <recommendedName>
        <fullName evidence="4">DUF1269 domain-containing protein</fullName>
    </recommendedName>
</protein>
<keyword evidence="1" id="KW-1133">Transmembrane helix</keyword>
<name>A0A6C2CKX9_9RHOO</name>
<dbReference type="Proteomes" id="UP000389128">
    <property type="component" value="Unassembled WGS sequence"/>
</dbReference>
<dbReference type="OrthoDB" id="7361836at2"/>